<dbReference type="PROSITE" id="PS51415">
    <property type="entry name" value="XYLOSE_ISOMERASE"/>
    <property type="match status" value="1"/>
</dbReference>
<dbReference type="GO" id="GO:0009045">
    <property type="term" value="F:xylose isomerase activity"/>
    <property type="evidence" value="ECO:0007669"/>
    <property type="project" value="UniProtKB-EC"/>
</dbReference>
<gene>
    <name evidence="9" type="ORF">NS226_10915</name>
    <name evidence="10" type="ORF">NS365_01590</name>
</gene>
<evidence type="ECO:0000313" key="10">
    <source>
        <dbReference type="EMBL" id="KTR08196.1"/>
    </source>
</evidence>
<dbReference type="InterPro" id="IPR001998">
    <property type="entry name" value="Xylose_isomerase"/>
</dbReference>
<sequence length="328" mass="35977">MTLSRFATRLNSFGSAPHLFWPDLSGKPTFMQMAERAATAKGLTDVDLNFPDHVTDDAATVGRRINDLGLSVNGLAMRYYTNPAFKLGAFTNPDKSVRREAIDMTKRGVDAARAMGADLMTLWLGQDGFDYNFQLDYAEAWDLEIDGIREVAEHDPACQISIEYKPDEPRAHALLRDCATTLLAIQDVGAPNLGVTLDFAHALYAGEQPAYAAHLIHRRSKLLGVHLNDGYAKRDDGLMVGAVHLRSTLELLRQIRRDGYEGALYFDTFPDASGLDPVAECETNIETVHRLLSVADRLDADNRLGEAQSRQDGVASQSIVNAALIASA</sequence>
<evidence type="ECO:0000256" key="4">
    <source>
        <dbReference type="ARBA" id="ARBA00023235"/>
    </source>
</evidence>
<dbReference type="STRING" id="401562.NS365_01590"/>
<comment type="similarity">
    <text evidence="6">Belongs to the xylose isomerase family.</text>
</comment>
<comment type="caution">
    <text evidence="9">The sequence shown here is derived from an EMBL/GenBank/DDBJ whole genome shotgun (WGS) entry which is preliminary data.</text>
</comment>
<protein>
    <recommendedName>
        <fullName evidence="6">Xylose isomerase</fullName>
        <ecNumber evidence="6">5.3.1.5</ecNumber>
    </recommendedName>
</protein>
<dbReference type="InterPro" id="IPR050312">
    <property type="entry name" value="IolE/XylAMocC-like"/>
</dbReference>
<evidence type="ECO:0000313" key="11">
    <source>
        <dbReference type="Proteomes" id="UP000078272"/>
    </source>
</evidence>
<comment type="catalytic activity">
    <reaction evidence="6">
        <text>alpha-D-xylose = alpha-D-xylulofuranose</text>
        <dbReference type="Rhea" id="RHEA:22816"/>
        <dbReference type="ChEBI" id="CHEBI:28518"/>
        <dbReference type="ChEBI" id="CHEBI:188998"/>
        <dbReference type="EC" id="5.3.1.5"/>
    </reaction>
</comment>
<evidence type="ECO:0000256" key="7">
    <source>
        <dbReference type="RuleBase" id="RU000610"/>
    </source>
</evidence>
<organism evidence="9 11">
    <name type="scientific">Aureimonas ureilytica</name>
    <dbReference type="NCBI Taxonomy" id="401562"/>
    <lineage>
        <taxon>Bacteria</taxon>
        <taxon>Pseudomonadati</taxon>
        <taxon>Pseudomonadota</taxon>
        <taxon>Alphaproteobacteria</taxon>
        <taxon>Hyphomicrobiales</taxon>
        <taxon>Aurantimonadaceae</taxon>
        <taxon>Aureimonas</taxon>
    </lineage>
</organism>
<feature type="domain" description="Xylose isomerase-like TIM barrel" evidence="8">
    <location>
        <begin position="53"/>
        <end position="272"/>
    </location>
</feature>
<keyword evidence="4 6" id="KW-0413">Isomerase</keyword>
<dbReference type="GO" id="GO:0046872">
    <property type="term" value="F:metal ion binding"/>
    <property type="evidence" value="ECO:0007669"/>
    <property type="project" value="UniProtKB-KW"/>
</dbReference>
<evidence type="ECO:0000256" key="3">
    <source>
        <dbReference type="ARBA" id="ARBA00022723"/>
    </source>
</evidence>
<keyword evidence="2" id="KW-0963">Cytoplasm</keyword>
<keyword evidence="5 6" id="KW-0119">Carbohydrate metabolism</keyword>
<keyword evidence="12" id="KW-1185">Reference proteome</keyword>
<comment type="subunit">
    <text evidence="7">Homotetramer.</text>
</comment>
<evidence type="ECO:0000256" key="2">
    <source>
        <dbReference type="ARBA" id="ARBA00022490"/>
    </source>
</evidence>
<evidence type="ECO:0000256" key="6">
    <source>
        <dbReference type="RuleBase" id="RU000609"/>
    </source>
</evidence>
<dbReference type="EC" id="5.3.1.5" evidence="6"/>
<dbReference type="OrthoDB" id="9801426at2"/>
<dbReference type="PATRIC" id="fig|401562.3.peg.1687"/>
<accession>A0A175R8D8</accession>
<evidence type="ECO:0000256" key="5">
    <source>
        <dbReference type="ARBA" id="ARBA00023277"/>
    </source>
</evidence>
<keyword evidence="6" id="KW-0859">Xylose metabolism</keyword>
<comment type="subcellular location">
    <subcellularLocation>
        <location evidence="1 7">Cytoplasm</location>
    </subcellularLocation>
</comment>
<dbReference type="SUPFAM" id="SSF51658">
    <property type="entry name" value="Xylose isomerase-like"/>
    <property type="match status" value="1"/>
</dbReference>
<name>A0A175R8D8_9HYPH</name>
<dbReference type="Proteomes" id="UP000078272">
    <property type="component" value="Unassembled WGS sequence"/>
</dbReference>
<dbReference type="Pfam" id="PF01261">
    <property type="entry name" value="AP_endonuc_2"/>
    <property type="match status" value="1"/>
</dbReference>
<dbReference type="RefSeq" id="WP_058598533.1">
    <property type="nucleotide sequence ID" value="NZ_LDPZ01000021.1"/>
</dbReference>
<dbReference type="EMBL" id="LDQA01000005">
    <property type="protein sequence ID" value="KTR08196.1"/>
    <property type="molecule type" value="Genomic_DNA"/>
</dbReference>
<dbReference type="InterPro" id="IPR013022">
    <property type="entry name" value="Xyl_isomerase-like_TIM-brl"/>
</dbReference>
<dbReference type="InterPro" id="IPR036237">
    <property type="entry name" value="Xyl_isomerase-like_sf"/>
</dbReference>
<keyword evidence="3 6" id="KW-0479">Metal-binding</keyword>
<dbReference type="GO" id="GO:0042732">
    <property type="term" value="P:D-xylose metabolic process"/>
    <property type="evidence" value="ECO:0007669"/>
    <property type="project" value="UniProtKB-KW"/>
</dbReference>
<evidence type="ECO:0000313" key="9">
    <source>
        <dbReference type="EMBL" id="KTQ95643.1"/>
    </source>
</evidence>
<dbReference type="Proteomes" id="UP000078529">
    <property type="component" value="Unassembled WGS sequence"/>
</dbReference>
<evidence type="ECO:0000259" key="8">
    <source>
        <dbReference type="Pfam" id="PF01261"/>
    </source>
</evidence>
<evidence type="ECO:0000313" key="12">
    <source>
        <dbReference type="Proteomes" id="UP000078529"/>
    </source>
</evidence>
<dbReference type="AlphaFoldDB" id="A0A175R8D8"/>
<evidence type="ECO:0000256" key="1">
    <source>
        <dbReference type="ARBA" id="ARBA00004496"/>
    </source>
</evidence>
<proteinExistence type="inferred from homology"/>
<reference evidence="11 12" key="1">
    <citation type="journal article" date="2016" name="Front. Microbiol.">
        <title>Genomic Resource of Rice Seed Associated Bacteria.</title>
        <authorList>
            <person name="Midha S."/>
            <person name="Bansal K."/>
            <person name="Sharma S."/>
            <person name="Kumar N."/>
            <person name="Patil P.P."/>
            <person name="Chaudhry V."/>
            <person name="Patil P.B."/>
        </authorList>
    </citation>
    <scope>NUCLEOTIDE SEQUENCE [LARGE SCALE GENOMIC DNA]</scope>
    <source>
        <strain evidence="9 11">NS226</strain>
        <strain evidence="10 12">NS365</strain>
    </source>
</reference>
<dbReference type="EMBL" id="LDPZ01000021">
    <property type="protein sequence ID" value="KTQ95643.1"/>
    <property type="molecule type" value="Genomic_DNA"/>
</dbReference>
<dbReference type="PANTHER" id="PTHR12110">
    <property type="entry name" value="HYDROXYPYRUVATE ISOMERASE"/>
    <property type="match status" value="1"/>
</dbReference>
<dbReference type="PRINTS" id="PR00688">
    <property type="entry name" value="XYLOSISMRASE"/>
</dbReference>
<dbReference type="GO" id="GO:0005737">
    <property type="term" value="C:cytoplasm"/>
    <property type="evidence" value="ECO:0007669"/>
    <property type="project" value="UniProtKB-SubCell"/>
</dbReference>
<dbReference type="Gene3D" id="3.20.20.150">
    <property type="entry name" value="Divalent-metal-dependent TIM barrel enzymes"/>
    <property type="match status" value="1"/>
</dbReference>
<dbReference type="eggNOG" id="COG4952">
    <property type="taxonomic scope" value="Bacteria"/>
</dbReference>